<keyword evidence="5" id="KW-0812">Transmembrane</keyword>
<dbReference type="PANTHER" id="PTHR47356:SF2">
    <property type="entry name" value="FAD-BINDING DOMAIN-CONTAINING PROTEIN-RELATED"/>
    <property type="match status" value="1"/>
</dbReference>
<gene>
    <name evidence="7" type="ORF">B0J12DRAFT_578256</name>
</gene>
<comment type="caution">
    <text evidence="7">The sequence shown here is derived from an EMBL/GenBank/DDBJ whole genome shotgun (WGS) entry which is preliminary data.</text>
</comment>
<dbReference type="PRINTS" id="PR00420">
    <property type="entry name" value="RNGMNOXGNASE"/>
</dbReference>
<reference evidence="7 8" key="1">
    <citation type="journal article" date="2021" name="Nat. Commun.">
        <title>Genetic determinants of endophytism in the Arabidopsis root mycobiome.</title>
        <authorList>
            <person name="Mesny F."/>
            <person name="Miyauchi S."/>
            <person name="Thiergart T."/>
            <person name="Pickel B."/>
            <person name="Atanasova L."/>
            <person name="Karlsson M."/>
            <person name="Huettel B."/>
            <person name="Barry K.W."/>
            <person name="Haridas S."/>
            <person name="Chen C."/>
            <person name="Bauer D."/>
            <person name="Andreopoulos W."/>
            <person name="Pangilinan J."/>
            <person name="LaButti K."/>
            <person name="Riley R."/>
            <person name="Lipzen A."/>
            <person name="Clum A."/>
            <person name="Drula E."/>
            <person name="Henrissat B."/>
            <person name="Kohler A."/>
            <person name="Grigoriev I.V."/>
            <person name="Martin F.M."/>
            <person name="Hacquard S."/>
        </authorList>
    </citation>
    <scope>NUCLEOTIDE SEQUENCE [LARGE SCALE GENOMIC DNA]</scope>
    <source>
        <strain evidence="7 8">MPI-SDFR-AT-0080</strain>
    </source>
</reference>
<evidence type="ECO:0000259" key="6">
    <source>
        <dbReference type="Pfam" id="PF01494"/>
    </source>
</evidence>
<dbReference type="Pfam" id="PF01494">
    <property type="entry name" value="FAD_binding_3"/>
    <property type="match status" value="1"/>
</dbReference>
<keyword evidence="2" id="KW-0285">Flavoprotein</keyword>
<keyword evidence="5" id="KW-0472">Membrane</keyword>
<feature type="transmembrane region" description="Helical" evidence="5">
    <location>
        <begin position="450"/>
        <end position="469"/>
    </location>
</feature>
<feature type="domain" description="FAD-binding" evidence="6">
    <location>
        <begin position="11"/>
        <end position="360"/>
    </location>
</feature>
<evidence type="ECO:0000256" key="1">
    <source>
        <dbReference type="ARBA" id="ARBA00007992"/>
    </source>
</evidence>
<dbReference type="EMBL" id="JAGTJR010000021">
    <property type="protein sequence ID" value="KAH7044070.1"/>
    <property type="molecule type" value="Genomic_DNA"/>
</dbReference>
<dbReference type="Gene3D" id="3.50.50.60">
    <property type="entry name" value="FAD/NAD(P)-binding domain"/>
    <property type="match status" value="1"/>
</dbReference>
<evidence type="ECO:0000313" key="8">
    <source>
        <dbReference type="Proteomes" id="UP000774617"/>
    </source>
</evidence>
<dbReference type="SUPFAM" id="SSF51905">
    <property type="entry name" value="FAD/NAD(P)-binding domain"/>
    <property type="match status" value="1"/>
</dbReference>
<dbReference type="InterPro" id="IPR050562">
    <property type="entry name" value="FAD_mOase_fung"/>
</dbReference>
<protein>
    <submittedName>
        <fullName evidence="7">FAD binding domain-containing protein</fullName>
    </submittedName>
</protein>
<evidence type="ECO:0000256" key="3">
    <source>
        <dbReference type="ARBA" id="ARBA00022827"/>
    </source>
</evidence>
<evidence type="ECO:0000256" key="5">
    <source>
        <dbReference type="SAM" id="Phobius"/>
    </source>
</evidence>
<evidence type="ECO:0000256" key="4">
    <source>
        <dbReference type="ARBA" id="ARBA00023002"/>
    </source>
</evidence>
<organism evidence="7 8">
    <name type="scientific">Macrophomina phaseolina</name>
    <dbReference type="NCBI Taxonomy" id="35725"/>
    <lineage>
        <taxon>Eukaryota</taxon>
        <taxon>Fungi</taxon>
        <taxon>Dikarya</taxon>
        <taxon>Ascomycota</taxon>
        <taxon>Pezizomycotina</taxon>
        <taxon>Dothideomycetes</taxon>
        <taxon>Dothideomycetes incertae sedis</taxon>
        <taxon>Botryosphaeriales</taxon>
        <taxon>Botryosphaeriaceae</taxon>
        <taxon>Macrophomina</taxon>
    </lineage>
</organism>
<evidence type="ECO:0000313" key="7">
    <source>
        <dbReference type="EMBL" id="KAH7044070.1"/>
    </source>
</evidence>
<keyword evidence="4" id="KW-0560">Oxidoreductase</keyword>
<comment type="similarity">
    <text evidence="1">Belongs to the paxM FAD-dependent monooxygenase family.</text>
</comment>
<keyword evidence="5" id="KW-1133">Transmembrane helix</keyword>
<keyword evidence="3" id="KW-0274">FAD</keyword>
<proteinExistence type="inferred from homology"/>
<name>A0ABQ8G473_9PEZI</name>
<sequence length="473" mass="53339">MESTSSKGGFKVLIIGGSVTGLTLAHSLHKMGVDYRLLEKRKEIAPQEGASIGILPNGARILDQLGLYNAIEQSAIALGTSDVYFPDGFHFTSSYPKRMHDRFAYPIAFMERRNLLEILYDLLPDKSRVEVDKAVSRIEEHPEHHGVLRAYTHDGDVYEGNLIVGADGVHSQARAEMWRMASSLRKSLRARPELTVCLGMTVEYACIFGISDGIAELTPGRQVMRFGNGWTLAVIPSRQGQVFWFIVQKLDRKYQYGSAPRFAPEDTAEQCSKLARLPIHGDVRFDDLWQRRKAVNMAALEENVFQTWSCGRLVCIGDSIHKMTVNLGQGANCAIEDVAVLCSILHHALNEKANSELSDQDVEALLRRFHKEHFPRVSRVYDMSWSVTRVHARDGSMRKFVGRYVAPYFGERLQGRLFNLMADAAKIDFLPLPRASRSGWEEYRSSERNALLWASSLALLIVLIALFTGRSYW</sequence>
<keyword evidence="8" id="KW-1185">Reference proteome</keyword>
<dbReference type="Proteomes" id="UP000774617">
    <property type="component" value="Unassembled WGS sequence"/>
</dbReference>
<dbReference type="PANTHER" id="PTHR47356">
    <property type="entry name" value="FAD-DEPENDENT MONOOXYGENASE ASQG-RELATED"/>
    <property type="match status" value="1"/>
</dbReference>
<evidence type="ECO:0000256" key="2">
    <source>
        <dbReference type="ARBA" id="ARBA00022630"/>
    </source>
</evidence>
<accession>A0ABQ8G473</accession>
<dbReference type="InterPro" id="IPR036188">
    <property type="entry name" value="FAD/NAD-bd_sf"/>
</dbReference>
<dbReference type="InterPro" id="IPR002938">
    <property type="entry name" value="FAD-bd"/>
</dbReference>